<proteinExistence type="predicted"/>
<keyword evidence="2" id="KW-1185">Reference proteome</keyword>
<gene>
    <name evidence="1" type="ORF">BDR25DRAFT_315108</name>
</gene>
<organism evidence="1 2">
    <name type="scientific">Lindgomyces ingoldianus</name>
    <dbReference type="NCBI Taxonomy" id="673940"/>
    <lineage>
        <taxon>Eukaryota</taxon>
        <taxon>Fungi</taxon>
        <taxon>Dikarya</taxon>
        <taxon>Ascomycota</taxon>
        <taxon>Pezizomycotina</taxon>
        <taxon>Dothideomycetes</taxon>
        <taxon>Pleosporomycetidae</taxon>
        <taxon>Pleosporales</taxon>
        <taxon>Lindgomycetaceae</taxon>
        <taxon>Lindgomyces</taxon>
    </lineage>
</organism>
<evidence type="ECO:0000313" key="1">
    <source>
        <dbReference type="EMBL" id="KAF2469888.1"/>
    </source>
</evidence>
<comment type="caution">
    <text evidence="1">The sequence shown here is derived from an EMBL/GenBank/DDBJ whole genome shotgun (WGS) entry which is preliminary data.</text>
</comment>
<protein>
    <submittedName>
        <fullName evidence="1">Uncharacterized protein</fullName>
    </submittedName>
</protein>
<evidence type="ECO:0000313" key="2">
    <source>
        <dbReference type="Proteomes" id="UP000799755"/>
    </source>
</evidence>
<reference evidence="1" key="1">
    <citation type="journal article" date="2020" name="Stud. Mycol.">
        <title>101 Dothideomycetes genomes: a test case for predicting lifestyles and emergence of pathogens.</title>
        <authorList>
            <person name="Haridas S."/>
            <person name="Albert R."/>
            <person name="Binder M."/>
            <person name="Bloem J."/>
            <person name="Labutti K."/>
            <person name="Salamov A."/>
            <person name="Andreopoulos B."/>
            <person name="Baker S."/>
            <person name="Barry K."/>
            <person name="Bills G."/>
            <person name="Bluhm B."/>
            <person name="Cannon C."/>
            <person name="Castanera R."/>
            <person name="Culley D."/>
            <person name="Daum C."/>
            <person name="Ezra D."/>
            <person name="Gonzalez J."/>
            <person name="Henrissat B."/>
            <person name="Kuo A."/>
            <person name="Liang C."/>
            <person name="Lipzen A."/>
            <person name="Lutzoni F."/>
            <person name="Magnuson J."/>
            <person name="Mondo S."/>
            <person name="Nolan M."/>
            <person name="Ohm R."/>
            <person name="Pangilinan J."/>
            <person name="Park H.-J."/>
            <person name="Ramirez L."/>
            <person name="Alfaro M."/>
            <person name="Sun H."/>
            <person name="Tritt A."/>
            <person name="Yoshinaga Y."/>
            <person name="Zwiers L.-H."/>
            <person name="Turgeon B."/>
            <person name="Goodwin S."/>
            <person name="Spatafora J."/>
            <person name="Crous P."/>
            <person name="Grigoriev I."/>
        </authorList>
    </citation>
    <scope>NUCLEOTIDE SEQUENCE</scope>
    <source>
        <strain evidence="1">ATCC 200398</strain>
    </source>
</reference>
<dbReference type="EMBL" id="MU003510">
    <property type="protein sequence ID" value="KAF2469888.1"/>
    <property type="molecule type" value="Genomic_DNA"/>
</dbReference>
<dbReference type="Proteomes" id="UP000799755">
    <property type="component" value="Unassembled WGS sequence"/>
</dbReference>
<name>A0ACB6QSC1_9PLEO</name>
<sequence length="212" mass="23148">MRGGERLPDSFYRPEDRLWTWKNAERDRANIPYVPVCIAHWEGEISRRGRKMKTFSNKKLWEWPSGASTVAPPTGAAALKTREGCVMAKPYSNGVTEAIQSGVSAPIDGRESPSRDGRAHNGSGDGEGGLAESACTDFRPVNGIALAHYNSTAKDDRPGPVSTPPLTSVQRRRPSPQPSSPTLPLVALQFQRRLFVPRERTAGLRAVIPSCT</sequence>
<accession>A0ACB6QSC1</accession>